<keyword evidence="1" id="KW-0472">Membrane</keyword>
<dbReference type="EMBL" id="JAAITS010000024">
    <property type="protein sequence ID" value="NSG85707.1"/>
    <property type="molecule type" value="Genomic_DNA"/>
</dbReference>
<sequence length="180" mass="19915">MNKKKIGEKTDSLLEAEMIKEAKMIEESLLGNAVNDFEISDEELDEAYQQFLKKMKAEGKLDEDKINEANSAKAMNNDTKTAEIVKFPGFRNEASKEENLKDAQSTESSAEEIDFIAGFSDKLCQFEKEENKLWYKYGKAAGIAVLAAIGILAGSMASQADSAKFVSSVQHIINSEDVMP</sequence>
<evidence type="ECO:0000313" key="3">
    <source>
        <dbReference type="Proteomes" id="UP001644719"/>
    </source>
</evidence>
<keyword evidence="1" id="KW-0812">Transmembrane</keyword>
<dbReference type="RefSeq" id="WP_148462203.1">
    <property type="nucleotide sequence ID" value="NZ_JAAINN010000004.1"/>
</dbReference>
<gene>
    <name evidence="2" type="ORF">G5B17_09715</name>
</gene>
<evidence type="ECO:0000256" key="1">
    <source>
        <dbReference type="SAM" id="Phobius"/>
    </source>
</evidence>
<name>A0ABX2H8B8_9FIRM</name>
<dbReference type="Proteomes" id="UP001644719">
    <property type="component" value="Unassembled WGS sequence"/>
</dbReference>
<proteinExistence type="predicted"/>
<keyword evidence="1" id="KW-1133">Transmembrane helix</keyword>
<comment type="caution">
    <text evidence="2">The sequence shown here is derived from an EMBL/GenBank/DDBJ whole genome shotgun (WGS) entry which is preliminary data.</text>
</comment>
<evidence type="ECO:0000313" key="2">
    <source>
        <dbReference type="EMBL" id="NSG85707.1"/>
    </source>
</evidence>
<accession>A0ABX2H8B8</accession>
<feature type="transmembrane region" description="Helical" evidence="1">
    <location>
        <begin position="137"/>
        <end position="157"/>
    </location>
</feature>
<organism evidence="2 3">
    <name type="scientific">Blautia faecis</name>
    <dbReference type="NCBI Taxonomy" id="871665"/>
    <lineage>
        <taxon>Bacteria</taxon>
        <taxon>Bacillati</taxon>
        <taxon>Bacillota</taxon>
        <taxon>Clostridia</taxon>
        <taxon>Lachnospirales</taxon>
        <taxon>Lachnospiraceae</taxon>
        <taxon>Blautia</taxon>
    </lineage>
</organism>
<reference evidence="2 3" key="1">
    <citation type="journal article" date="2020" name="Cell Host Microbe">
        <title>Functional and Genomic Variation between Human-Derived Isolates of Lachnospiraceae Reveals Inter- and Intra-Species Diversity.</title>
        <authorList>
            <person name="Sorbara M.T."/>
            <person name="Littmann E.R."/>
            <person name="Fontana E."/>
            <person name="Moody T.U."/>
            <person name="Kohout C.E."/>
            <person name="Gjonbalaj M."/>
            <person name="Eaton V."/>
            <person name="Seok R."/>
            <person name="Leiner I.M."/>
            <person name="Pamer E.G."/>
        </authorList>
    </citation>
    <scope>NUCLEOTIDE SEQUENCE [LARGE SCALE GENOMIC DNA]</scope>
    <source>
        <strain evidence="2 3">MSK.17.74</strain>
    </source>
</reference>
<protein>
    <submittedName>
        <fullName evidence="2">Uncharacterized protein</fullName>
    </submittedName>
</protein>
<keyword evidence="3" id="KW-1185">Reference proteome</keyword>